<feature type="transmembrane region" description="Helical" evidence="1">
    <location>
        <begin position="6"/>
        <end position="28"/>
    </location>
</feature>
<feature type="transmembrane region" description="Helical" evidence="1">
    <location>
        <begin position="40"/>
        <end position="65"/>
    </location>
</feature>
<comment type="caution">
    <text evidence="2">The sequence shown here is derived from an EMBL/GenBank/DDBJ whole genome shotgun (WGS) entry which is preliminary data.</text>
</comment>
<reference evidence="2 3" key="1">
    <citation type="submission" date="2017-12" db="EMBL/GenBank/DDBJ databases">
        <authorList>
            <person name="Hurst M.R.H."/>
        </authorList>
    </citation>
    <scope>NUCLEOTIDE SEQUENCE [LARGE SCALE GENOMIC DNA]</scope>
    <source>
        <strain evidence="2 3">SY-3-19</strain>
    </source>
</reference>
<dbReference type="EMBL" id="PJCH01000005">
    <property type="protein sequence ID" value="PQA88855.1"/>
    <property type="molecule type" value="Genomic_DNA"/>
</dbReference>
<dbReference type="AlphaFoldDB" id="A0A2S7K8L8"/>
<proteinExistence type="predicted"/>
<organism evidence="2 3">
    <name type="scientific">Hyphococcus luteus</name>
    <dbReference type="NCBI Taxonomy" id="2058213"/>
    <lineage>
        <taxon>Bacteria</taxon>
        <taxon>Pseudomonadati</taxon>
        <taxon>Pseudomonadota</taxon>
        <taxon>Alphaproteobacteria</taxon>
        <taxon>Parvularculales</taxon>
        <taxon>Parvularculaceae</taxon>
        <taxon>Hyphococcus</taxon>
    </lineage>
</organism>
<dbReference type="OrthoDB" id="7410390at2"/>
<evidence type="ECO:0000313" key="3">
    <source>
        <dbReference type="Proteomes" id="UP000239504"/>
    </source>
</evidence>
<gene>
    <name evidence="2" type="ORF">CW354_10305</name>
</gene>
<sequence>MTTSTVLTLSLAKAMGFYFIAGGLSGFISRTRWAAILDEFIARPALTFISGVFVFVLGAALIMAHNIWTDPLAIAVTLIGWAAAIEGIVLVAYPDPLLRWAVKFVRPGAVRAFSVFTILLGAVFLALGFTGRAGL</sequence>
<keyword evidence="1" id="KW-0812">Transmembrane</keyword>
<dbReference type="Proteomes" id="UP000239504">
    <property type="component" value="Unassembled WGS sequence"/>
</dbReference>
<feature type="transmembrane region" description="Helical" evidence="1">
    <location>
        <begin position="113"/>
        <end position="131"/>
    </location>
</feature>
<evidence type="ECO:0000313" key="2">
    <source>
        <dbReference type="EMBL" id="PQA88855.1"/>
    </source>
</evidence>
<keyword evidence="3" id="KW-1185">Reference proteome</keyword>
<evidence type="ECO:0000256" key="1">
    <source>
        <dbReference type="SAM" id="Phobius"/>
    </source>
</evidence>
<protein>
    <submittedName>
        <fullName evidence="2">DUF2065 domain-containing protein</fullName>
    </submittedName>
</protein>
<accession>A0A2S7K8L8</accession>
<keyword evidence="1" id="KW-1133">Transmembrane helix</keyword>
<name>A0A2S7K8L8_9PROT</name>
<feature type="transmembrane region" description="Helical" evidence="1">
    <location>
        <begin position="71"/>
        <end position="93"/>
    </location>
</feature>
<keyword evidence="1" id="KW-0472">Membrane</keyword>